<proteinExistence type="predicted"/>
<reference evidence="1 2" key="1">
    <citation type="submission" date="2016-10" db="EMBL/GenBank/DDBJ databases">
        <title>Complete Genome Sequence of Peptococcaceae strain DCMF.</title>
        <authorList>
            <person name="Edwards R.J."/>
            <person name="Holland S.I."/>
            <person name="Deshpande N.P."/>
            <person name="Wong Y.K."/>
            <person name="Ertan H."/>
            <person name="Manefield M."/>
            <person name="Russell T.L."/>
            <person name="Lee M.J."/>
        </authorList>
    </citation>
    <scope>NUCLEOTIDE SEQUENCE [LARGE SCALE GENOMIC DNA]</scope>
    <source>
        <strain evidence="1 2">DCMF</strain>
    </source>
</reference>
<dbReference type="RefSeq" id="WP_148136686.1">
    <property type="nucleotide sequence ID" value="NZ_CP017634.1"/>
</dbReference>
<dbReference type="Proteomes" id="UP000323521">
    <property type="component" value="Chromosome"/>
</dbReference>
<gene>
    <name evidence="1" type="ORF">DCMF_23585</name>
</gene>
<dbReference type="AlphaFoldDB" id="A0A3G1KXX2"/>
<dbReference type="EMBL" id="CP017634">
    <property type="protein sequence ID" value="ATW27334.1"/>
    <property type="molecule type" value="Genomic_DNA"/>
</dbReference>
<sequence>MNFQIYIQKEINVFYEFTKEDQEEIQEKEYTDSANEDPDYKIPVIKLDNEIPKITNKASFTISGTCENADYIVINGPFNFSGKMKLEDGRYSFTVGLWTGDNGGSQSEKGVYNFIQIYAANKDKVLVREYIVYYKE</sequence>
<dbReference type="KEGG" id="fwa:DCMF_23585"/>
<evidence type="ECO:0000313" key="2">
    <source>
        <dbReference type="Proteomes" id="UP000323521"/>
    </source>
</evidence>
<evidence type="ECO:0000313" key="1">
    <source>
        <dbReference type="EMBL" id="ATW27334.1"/>
    </source>
</evidence>
<name>A0A3G1KXX2_FORW1</name>
<accession>A0A3G1KXX2</accession>
<organism evidence="1 2">
    <name type="scientific">Formimonas warabiya</name>
    <dbReference type="NCBI Taxonomy" id="1761012"/>
    <lineage>
        <taxon>Bacteria</taxon>
        <taxon>Bacillati</taxon>
        <taxon>Bacillota</taxon>
        <taxon>Clostridia</taxon>
        <taxon>Eubacteriales</taxon>
        <taxon>Peptococcaceae</taxon>
        <taxon>Candidatus Formimonas</taxon>
    </lineage>
</organism>
<protein>
    <submittedName>
        <fullName evidence="1">Uncharacterized protein</fullName>
    </submittedName>
</protein>
<keyword evidence="2" id="KW-1185">Reference proteome</keyword>